<comment type="caution">
    <text evidence="1">The sequence shown here is derived from an EMBL/GenBank/DDBJ whole genome shotgun (WGS) entry which is preliminary data.</text>
</comment>
<dbReference type="AlphaFoldDB" id="A0A2S8GHS7"/>
<evidence type="ECO:0000313" key="2">
    <source>
        <dbReference type="Proteomes" id="UP000237819"/>
    </source>
</evidence>
<dbReference type="Proteomes" id="UP000237819">
    <property type="component" value="Unassembled WGS sequence"/>
</dbReference>
<dbReference type="EMBL" id="PUHZ01000021">
    <property type="protein sequence ID" value="PQO43995.1"/>
    <property type="molecule type" value="Genomic_DNA"/>
</dbReference>
<dbReference type="RefSeq" id="WP_105337395.1">
    <property type="nucleotide sequence ID" value="NZ_PUHZ01000021.1"/>
</dbReference>
<gene>
    <name evidence="1" type="ORF">C5Y93_20865</name>
</gene>
<name>A0A2S8GHS7_9BACT</name>
<organism evidence="1 2">
    <name type="scientific">Blastopirellula marina</name>
    <dbReference type="NCBI Taxonomy" id="124"/>
    <lineage>
        <taxon>Bacteria</taxon>
        <taxon>Pseudomonadati</taxon>
        <taxon>Planctomycetota</taxon>
        <taxon>Planctomycetia</taxon>
        <taxon>Pirellulales</taxon>
        <taxon>Pirellulaceae</taxon>
        <taxon>Blastopirellula</taxon>
    </lineage>
</organism>
<accession>A0A2S8GHS7</accession>
<evidence type="ECO:0008006" key="3">
    <source>
        <dbReference type="Google" id="ProtNLM"/>
    </source>
</evidence>
<dbReference type="OrthoDB" id="275649at2"/>
<proteinExistence type="predicted"/>
<sequence>MQIHFEFELEEQLLTAITSGVWQSHEDSAVMCKTIGEVAVRHQRERVMWLDDTTGRSPTVLESHMSGEAAADAFRGVALAYVPRYAMNPELRQRIDFLAAVAKNRGLRGQICLEEEDARQWLYSLPSSYFAMCDF</sequence>
<reference evidence="1 2" key="1">
    <citation type="submission" date="2018-02" db="EMBL/GenBank/DDBJ databases">
        <title>Comparative genomes isolates from brazilian mangrove.</title>
        <authorList>
            <person name="Araujo J.E."/>
            <person name="Taketani R.G."/>
            <person name="Silva M.C.P."/>
            <person name="Loureco M.V."/>
            <person name="Andreote F.D."/>
        </authorList>
    </citation>
    <scope>NUCLEOTIDE SEQUENCE [LARGE SCALE GENOMIC DNA]</scope>
    <source>
        <strain evidence="1 2">Nap-Phe MGV</strain>
    </source>
</reference>
<evidence type="ECO:0000313" key="1">
    <source>
        <dbReference type="EMBL" id="PQO43995.1"/>
    </source>
</evidence>
<protein>
    <recommendedName>
        <fullName evidence="3">STAS/SEC14 domain-containing protein</fullName>
    </recommendedName>
</protein>